<dbReference type="OrthoDB" id="5239715at2759"/>
<dbReference type="Pfam" id="PF00071">
    <property type="entry name" value="Ras"/>
    <property type="match status" value="1"/>
</dbReference>
<evidence type="ECO:0008006" key="7">
    <source>
        <dbReference type="Google" id="ProtNLM"/>
    </source>
</evidence>
<dbReference type="InterPro" id="IPR001806">
    <property type="entry name" value="Small_GTPase"/>
</dbReference>
<evidence type="ECO:0000256" key="4">
    <source>
        <dbReference type="SAM" id="MobiDB-lite"/>
    </source>
</evidence>
<feature type="compositionally biased region" description="Basic residues" evidence="4">
    <location>
        <begin position="285"/>
        <end position="294"/>
    </location>
</feature>
<dbReference type="PROSITE" id="PS51421">
    <property type="entry name" value="RAS"/>
    <property type="match status" value="1"/>
</dbReference>
<comment type="caution">
    <text evidence="5">The sequence shown here is derived from an EMBL/GenBank/DDBJ whole genome shotgun (WGS) entry which is preliminary data.</text>
</comment>
<evidence type="ECO:0000256" key="3">
    <source>
        <dbReference type="ARBA" id="ARBA00022741"/>
    </source>
</evidence>
<gene>
    <name evidence="5" type="ORF">AGOR_G00032750</name>
</gene>
<organism evidence="5 6">
    <name type="scientific">Albula goreensis</name>
    <dbReference type="NCBI Taxonomy" id="1534307"/>
    <lineage>
        <taxon>Eukaryota</taxon>
        <taxon>Metazoa</taxon>
        <taxon>Chordata</taxon>
        <taxon>Craniata</taxon>
        <taxon>Vertebrata</taxon>
        <taxon>Euteleostomi</taxon>
        <taxon>Actinopterygii</taxon>
        <taxon>Neopterygii</taxon>
        <taxon>Teleostei</taxon>
        <taxon>Albuliformes</taxon>
        <taxon>Albulidae</taxon>
        <taxon>Albula</taxon>
    </lineage>
</organism>
<dbReference type="SMART" id="SM00175">
    <property type="entry name" value="RAB"/>
    <property type="match status" value="1"/>
</dbReference>
<evidence type="ECO:0000313" key="5">
    <source>
        <dbReference type="EMBL" id="KAI1901286.1"/>
    </source>
</evidence>
<dbReference type="InterPro" id="IPR027417">
    <property type="entry name" value="P-loop_NTPase"/>
</dbReference>
<dbReference type="SMART" id="SM00173">
    <property type="entry name" value="RAS"/>
    <property type="match status" value="1"/>
</dbReference>
<comment type="similarity">
    <text evidence="1">Belongs to the small GTPase superfamily. RGK family.</text>
</comment>
<protein>
    <recommendedName>
        <fullName evidence="7">Small monomeric GTPase</fullName>
    </recommendedName>
</protein>
<dbReference type="GO" id="GO:0005886">
    <property type="term" value="C:plasma membrane"/>
    <property type="evidence" value="ECO:0007669"/>
    <property type="project" value="TreeGrafter"/>
</dbReference>
<dbReference type="InterPro" id="IPR051641">
    <property type="entry name" value="RGK_GTP-binding_reg"/>
</dbReference>
<evidence type="ECO:0000256" key="1">
    <source>
        <dbReference type="ARBA" id="ARBA00008846"/>
    </source>
</evidence>
<accession>A0A8T3DZB9</accession>
<proteinExistence type="inferred from homology"/>
<dbReference type="FunFam" id="3.40.50.300:FF:001154">
    <property type="entry name" value="RAS (RAD and GEM)-like GTP-binding 2"/>
    <property type="match status" value="1"/>
</dbReference>
<dbReference type="EMBL" id="JAERUA010000003">
    <property type="protein sequence ID" value="KAI1901286.1"/>
    <property type="molecule type" value="Genomic_DNA"/>
</dbReference>
<reference evidence="5" key="1">
    <citation type="submission" date="2021-01" db="EMBL/GenBank/DDBJ databases">
        <authorList>
            <person name="Zahm M."/>
            <person name="Roques C."/>
            <person name="Cabau C."/>
            <person name="Klopp C."/>
            <person name="Donnadieu C."/>
            <person name="Jouanno E."/>
            <person name="Lampietro C."/>
            <person name="Louis A."/>
            <person name="Herpin A."/>
            <person name="Echchiki A."/>
            <person name="Berthelot C."/>
            <person name="Parey E."/>
            <person name="Roest-Crollius H."/>
            <person name="Braasch I."/>
            <person name="Postlethwait J."/>
            <person name="Bobe J."/>
            <person name="Montfort J."/>
            <person name="Bouchez O."/>
            <person name="Begum T."/>
            <person name="Mejri S."/>
            <person name="Adams A."/>
            <person name="Chen W.-J."/>
            <person name="Guiguen Y."/>
        </authorList>
    </citation>
    <scope>NUCLEOTIDE SEQUENCE</scope>
    <source>
        <tissue evidence="5">Blood</tissue>
    </source>
</reference>
<evidence type="ECO:0000256" key="2">
    <source>
        <dbReference type="ARBA" id="ARBA00022553"/>
    </source>
</evidence>
<dbReference type="SUPFAM" id="SSF52540">
    <property type="entry name" value="P-loop containing nucleoside triphosphate hydrolases"/>
    <property type="match status" value="1"/>
</dbReference>
<dbReference type="GO" id="GO:0005246">
    <property type="term" value="F:calcium channel regulator activity"/>
    <property type="evidence" value="ECO:0007669"/>
    <property type="project" value="TreeGrafter"/>
</dbReference>
<feature type="region of interest" description="Disordered" evidence="4">
    <location>
        <begin position="277"/>
        <end position="302"/>
    </location>
</feature>
<keyword evidence="3" id="KW-0547">Nucleotide-binding</keyword>
<keyword evidence="2" id="KW-0597">Phosphoprotein</keyword>
<dbReference type="PROSITE" id="PS51419">
    <property type="entry name" value="RAB"/>
    <property type="match status" value="1"/>
</dbReference>
<dbReference type="PANTHER" id="PTHR45775">
    <property type="entry name" value="RAD, GEM/KIR FAMILY MEMBER 2, ISOFORM C"/>
    <property type="match status" value="1"/>
</dbReference>
<keyword evidence="6" id="KW-1185">Reference proteome</keyword>
<feature type="region of interest" description="Disordered" evidence="4">
    <location>
        <begin position="1"/>
        <end position="35"/>
    </location>
</feature>
<dbReference type="Proteomes" id="UP000829720">
    <property type="component" value="Unassembled WGS sequence"/>
</dbReference>
<dbReference type="GO" id="GO:0003924">
    <property type="term" value="F:GTPase activity"/>
    <property type="evidence" value="ECO:0007669"/>
    <property type="project" value="InterPro"/>
</dbReference>
<dbReference type="AlphaFoldDB" id="A0A8T3DZB9"/>
<dbReference type="Gene3D" id="3.40.50.300">
    <property type="entry name" value="P-loop containing nucleotide triphosphate hydrolases"/>
    <property type="match status" value="1"/>
</dbReference>
<name>A0A8T3DZB9_9TELE</name>
<dbReference type="GO" id="GO:0005525">
    <property type="term" value="F:GTP binding"/>
    <property type="evidence" value="ECO:0007669"/>
    <property type="project" value="InterPro"/>
</dbReference>
<dbReference type="PANTHER" id="PTHR45775:SF5">
    <property type="entry name" value="GTP-BINDING PROTEIN REM 2"/>
    <property type="match status" value="1"/>
</dbReference>
<dbReference type="PRINTS" id="PR00449">
    <property type="entry name" value="RASTRNSFRMNG"/>
</dbReference>
<evidence type="ECO:0000313" key="6">
    <source>
        <dbReference type="Proteomes" id="UP000829720"/>
    </source>
</evidence>
<sequence>MKGGLESTGVSERAQCDGMTLSPAPPLRRGSTPVPIKHQLRREEAVTDDSDWTPGLEELSSPPISFSCGQEEAGVRKRDGRQGAPFRIVLLGQNGVGKSCLAMALAGDMDQSASVDSELSAEGYLRTVTVDDEESCIVIYDNWKQDLSALHCEVCVLVFSVTDRRSFHRTAQLRLLLRETQPQTPIILVGNKSDLVRSREVSTEEAESSALLFGCQYLELSVSLEHHTADLLEGVVRVARGQPVWPCGGAGSHGGARRESLTTRAKRFLSSLVPKHPRERERGRGPRVYRQKSRSCHDLTAL</sequence>